<dbReference type="PROSITE" id="PS50297">
    <property type="entry name" value="ANK_REP_REGION"/>
    <property type="match status" value="8"/>
</dbReference>
<feature type="repeat" description="ANK" evidence="3">
    <location>
        <begin position="365"/>
        <end position="399"/>
    </location>
</feature>
<dbReference type="Gene3D" id="1.25.40.20">
    <property type="entry name" value="Ankyrin repeat-containing domain"/>
    <property type="match status" value="4"/>
</dbReference>
<sequence>MSNANQKPNTSPGHRHHISIDTYKDVTQTTVLGHRGPKIQTVVEVVKSEVGRSKRALKSNGLSKVQHAAQRNREAALLHYLRAGHSPDDVKGTGPSPLSIAVTAGYIRIVKILCEAGADCKASTKPESETPLHLAIKHGSLDIMDVLLSYGSDLDAQTSTTSETPLHYAASIGSLAGVVTLLKSGANYEATNRNGQSPAEVAFQGRHVHVAVAIISAARGNRKLTKEKEMLLKHVEKSQNRFSMNNELIADIFEAGCDPDSTVLIEAIKRNDLSLAEMFLDKGADPNRPTTAGIRPIFAALSCSSAQIVQLLVKHGADVTTRDTEGLTVLQAAFESPSVHEKDAIAGIFEALLVGGADPTVLYPNGRTLLHRAVESEYGLAKVALLLLQHGIHVNERDNGANTPLHLATHSKSCTELLLKNGAGPGLVNNDGLTPLLFAVTNNTSDAEPELESLVKVSNLRTLDPQQKSALHLAAQNGLEKAVRALLRCRANTTLIDSNNMTPLLLAAVHHRWSVVAILATQPGTNARDKDGMTALHHAAMSTPKAPAQWKDIAFAVRKFCERGISRTMRDRFGATPLIQAVKTLPEEGFTVIQVLLSDTGAGRSNCVAHEDHKKHSALYFAATLGKPTFVRALLMNGATFALEEWRLGKKAPIQPTSAENKQTLKLLAGHEWLRRMGLLKRHTGGDDPEVCALAEILPVSNLKDMLAMGLDPNNPPVPPRTGGRFTGPLLWIILNQTILQPTPPTEYLYAIFKLLLSSGADPNATHALEAKNSTPSLQGRKSQFLSFYHALSFLLEQHPTIDIDIITLFLSKGANLTIASSFYDGRYPLHSAVQGNRLDVVDEFLGRGADVNAVDHKQRTPLFIAAGKGFWELADILLKCGAKVDVKDADDNTPLHAACAGGSARIVNALLRKGAKPSVNNQKGRVPSECVPEGLPDQEKERIAAMLPKPEPR</sequence>
<dbReference type="SUPFAM" id="SSF48403">
    <property type="entry name" value="Ankyrin repeat"/>
    <property type="match status" value="3"/>
</dbReference>
<feature type="region of interest" description="Disordered" evidence="4">
    <location>
        <begin position="918"/>
        <end position="954"/>
    </location>
</feature>
<dbReference type="PROSITE" id="PS50088">
    <property type="entry name" value="ANK_REPEAT"/>
    <property type="match status" value="9"/>
</dbReference>
<feature type="repeat" description="ANK" evidence="3">
    <location>
        <begin position="93"/>
        <end position="125"/>
    </location>
</feature>
<feature type="repeat" description="ANK" evidence="3">
    <location>
        <begin position="127"/>
        <end position="159"/>
    </location>
</feature>
<reference evidence="5 6" key="1">
    <citation type="submission" date="2016-07" db="EMBL/GenBank/DDBJ databases">
        <title>Pervasive Adenine N6-methylation of Active Genes in Fungi.</title>
        <authorList>
            <consortium name="DOE Joint Genome Institute"/>
            <person name="Mondo S.J."/>
            <person name="Dannebaum R.O."/>
            <person name="Kuo R.C."/>
            <person name="Labutti K."/>
            <person name="Haridas S."/>
            <person name="Kuo A."/>
            <person name="Salamov A."/>
            <person name="Ahrendt S.R."/>
            <person name="Lipzen A."/>
            <person name="Sullivan W."/>
            <person name="Andreopoulos W.B."/>
            <person name="Clum A."/>
            <person name="Lindquist E."/>
            <person name="Daum C."/>
            <person name="Ramamoorthy G.K."/>
            <person name="Gryganskyi A."/>
            <person name="Culley D."/>
            <person name="Magnuson J.K."/>
            <person name="James T.Y."/>
            <person name="O'Malley M.A."/>
            <person name="Stajich J.E."/>
            <person name="Spatafora J.W."/>
            <person name="Visel A."/>
            <person name="Grigoriev I.V."/>
        </authorList>
    </citation>
    <scope>NUCLEOTIDE SEQUENCE [LARGE SCALE GENOMIC DNA]</scope>
    <source>
        <strain evidence="5 6">CBS 115471</strain>
    </source>
</reference>
<evidence type="ECO:0000256" key="4">
    <source>
        <dbReference type="SAM" id="MobiDB-lite"/>
    </source>
</evidence>
<dbReference type="Pfam" id="PF00023">
    <property type="entry name" value="Ank"/>
    <property type="match status" value="2"/>
</dbReference>
<organism evidence="5 6">
    <name type="scientific">Clohesyomyces aquaticus</name>
    <dbReference type="NCBI Taxonomy" id="1231657"/>
    <lineage>
        <taxon>Eukaryota</taxon>
        <taxon>Fungi</taxon>
        <taxon>Dikarya</taxon>
        <taxon>Ascomycota</taxon>
        <taxon>Pezizomycotina</taxon>
        <taxon>Dothideomycetes</taxon>
        <taxon>Pleosporomycetidae</taxon>
        <taxon>Pleosporales</taxon>
        <taxon>Lindgomycetaceae</taxon>
        <taxon>Clohesyomyces</taxon>
    </lineage>
</organism>
<dbReference type="AlphaFoldDB" id="A0A1Y1ZVD9"/>
<dbReference type="EMBL" id="MCFA01000035">
    <property type="protein sequence ID" value="ORY14188.1"/>
    <property type="molecule type" value="Genomic_DNA"/>
</dbReference>
<keyword evidence="2 3" id="KW-0040">ANK repeat</keyword>
<dbReference type="Pfam" id="PF12796">
    <property type="entry name" value="Ank_2"/>
    <property type="match status" value="4"/>
</dbReference>
<feature type="repeat" description="ANK" evidence="3">
    <location>
        <begin position="891"/>
        <end position="923"/>
    </location>
</feature>
<feature type="repeat" description="ANK" evidence="3">
    <location>
        <begin position="858"/>
        <end position="890"/>
    </location>
</feature>
<feature type="repeat" description="ANK" evidence="3">
    <location>
        <begin position="466"/>
        <end position="498"/>
    </location>
</feature>
<dbReference type="PANTHER" id="PTHR24198:SF165">
    <property type="entry name" value="ANKYRIN REPEAT-CONTAINING PROTEIN-RELATED"/>
    <property type="match status" value="1"/>
</dbReference>
<name>A0A1Y1ZVD9_9PLEO</name>
<feature type="repeat" description="ANK" evidence="3">
    <location>
        <begin position="161"/>
        <end position="193"/>
    </location>
</feature>
<evidence type="ECO:0000313" key="6">
    <source>
        <dbReference type="Proteomes" id="UP000193144"/>
    </source>
</evidence>
<dbReference type="STRING" id="1231657.A0A1Y1ZVD9"/>
<dbReference type="InterPro" id="IPR002110">
    <property type="entry name" value="Ankyrin_rpt"/>
</dbReference>
<dbReference type="OrthoDB" id="195446at2759"/>
<protein>
    <submittedName>
        <fullName evidence="5">Ankyrin repeat-containing domain protein</fullName>
    </submittedName>
</protein>
<accession>A0A1Y1ZVD9</accession>
<dbReference type="SMART" id="SM00248">
    <property type="entry name" value="ANK"/>
    <property type="match status" value="16"/>
</dbReference>
<feature type="repeat" description="ANK" evidence="3">
    <location>
        <begin position="825"/>
        <end position="857"/>
    </location>
</feature>
<dbReference type="PANTHER" id="PTHR24198">
    <property type="entry name" value="ANKYRIN REPEAT AND PROTEIN KINASE DOMAIN-CONTAINING PROTEIN"/>
    <property type="match status" value="1"/>
</dbReference>
<proteinExistence type="predicted"/>
<dbReference type="PRINTS" id="PR01415">
    <property type="entry name" value="ANKYRIN"/>
</dbReference>
<feature type="non-terminal residue" evidence="5">
    <location>
        <position position="954"/>
    </location>
</feature>
<evidence type="ECO:0000256" key="3">
    <source>
        <dbReference type="PROSITE-ProRule" id="PRU00023"/>
    </source>
</evidence>
<evidence type="ECO:0000256" key="1">
    <source>
        <dbReference type="ARBA" id="ARBA00022737"/>
    </source>
</evidence>
<gene>
    <name evidence="5" type="ORF">BCR34DRAFT_479956</name>
</gene>
<keyword evidence="1" id="KW-0677">Repeat</keyword>
<dbReference type="Proteomes" id="UP000193144">
    <property type="component" value="Unassembled WGS sequence"/>
</dbReference>
<evidence type="ECO:0000256" key="2">
    <source>
        <dbReference type="ARBA" id="ARBA00023043"/>
    </source>
</evidence>
<evidence type="ECO:0000313" key="5">
    <source>
        <dbReference type="EMBL" id="ORY14188.1"/>
    </source>
</evidence>
<feature type="repeat" description="ANK" evidence="3">
    <location>
        <begin position="292"/>
        <end position="324"/>
    </location>
</feature>
<keyword evidence="6" id="KW-1185">Reference proteome</keyword>
<dbReference type="InterPro" id="IPR036770">
    <property type="entry name" value="Ankyrin_rpt-contain_sf"/>
</dbReference>
<comment type="caution">
    <text evidence="5">The sequence shown here is derived from an EMBL/GenBank/DDBJ whole genome shotgun (WGS) entry which is preliminary data.</text>
</comment>